<evidence type="ECO:0000313" key="1">
    <source>
        <dbReference type="EMBL" id="AZS35886.1"/>
    </source>
</evidence>
<dbReference type="EMBL" id="CP031423">
    <property type="protein sequence ID" value="AZS35886.1"/>
    <property type="molecule type" value="Genomic_DNA"/>
</dbReference>
<organism evidence="1 2">
    <name type="scientific">Microbacterium lemovicicum</name>
    <dbReference type="NCBI Taxonomy" id="1072463"/>
    <lineage>
        <taxon>Bacteria</taxon>
        <taxon>Bacillati</taxon>
        <taxon>Actinomycetota</taxon>
        <taxon>Actinomycetes</taxon>
        <taxon>Micrococcales</taxon>
        <taxon>Microbacteriaceae</taxon>
        <taxon>Microbacterium</taxon>
    </lineage>
</organism>
<dbReference type="RefSeq" id="WP_127094651.1">
    <property type="nucleotide sequence ID" value="NZ_CP031423.1"/>
</dbReference>
<accession>A0A3Q9IWV0</accession>
<gene>
    <name evidence="1" type="ORF">CVS47_00484</name>
</gene>
<dbReference type="Pfam" id="PF05402">
    <property type="entry name" value="PqqD"/>
    <property type="match status" value="1"/>
</dbReference>
<keyword evidence="2" id="KW-1185">Reference proteome</keyword>
<evidence type="ECO:0000313" key="2">
    <source>
        <dbReference type="Proteomes" id="UP000276888"/>
    </source>
</evidence>
<dbReference type="Gene3D" id="3.40.50.300">
    <property type="entry name" value="P-loop containing nucleotide triphosphate hydrolases"/>
    <property type="match status" value="1"/>
</dbReference>
<sequence length="463" mass="48237">MDRYIVVSALGAPVRIETSALDGDAMTAVSDAWADATVPGDGEGGPTVTANATTSTPEMLSDLSQRVTLAAIDNARARRWMLHAAGLAREDGRVAALIGPSGRGKTTASRTLGRRFGYVSDETVAVDDDGTVHPYRKPLSIIENGVQHPKVQRAPRSLGLGDLPDVPLRLGAIVLLERRPDGPDEPEVEEVDLGDALAELVAQTSFLASLPRPLQTVAGHAAAVGGIRRVTYREAETLDRTIRRILDSAQPAPAPAAVAADLPLPAASADRAPGARYTRTDAVDAVQLDDPDRLIVLHTDEAGQGVVRVLSGLAPAIWRAAADATLEELVCAAVERYGEPEGMDAAAAVSTAVDDLLAEGVLRRADAVRWAVADDVAWVDEPDRAVVLRLSAEAAEPVTLEGSAAVIWDAVVAGGPSGDDVAAITSRTAEAAGMEAPDDIAADVSDFLAHLLDGGLIEARPQP</sequence>
<proteinExistence type="predicted"/>
<dbReference type="AlphaFoldDB" id="A0A3Q9IWV0"/>
<dbReference type="Proteomes" id="UP000276888">
    <property type="component" value="Chromosome"/>
</dbReference>
<evidence type="ECO:0008006" key="3">
    <source>
        <dbReference type="Google" id="ProtNLM"/>
    </source>
</evidence>
<reference evidence="1 2" key="1">
    <citation type="submission" date="2018-08" db="EMBL/GenBank/DDBJ databases">
        <title>Microbacterium lemovicicum sp. nov., a bacterium isolated from a natural uranium-rich soil.</title>
        <authorList>
            <person name="ORTET P."/>
        </authorList>
    </citation>
    <scope>NUCLEOTIDE SEQUENCE [LARGE SCALE GENOMIC DNA]</scope>
    <source>
        <strain evidence="1 2">Viu22</strain>
    </source>
</reference>
<dbReference type="InterPro" id="IPR027417">
    <property type="entry name" value="P-loop_NTPase"/>
</dbReference>
<protein>
    <recommendedName>
        <fullName evidence="3">Coenzyme PQQ synthesis protein D</fullName>
    </recommendedName>
</protein>
<dbReference type="InterPro" id="IPR008792">
    <property type="entry name" value="PQQD"/>
</dbReference>
<name>A0A3Q9IWV0_9MICO</name>
<dbReference type="KEGG" id="mlv:CVS47_00484"/>
<dbReference type="SUPFAM" id="SSF53795">
    <property type="entry name" value="PEP carboxykinase-like"/>
    <property type="match status" value="1"/>
</dbReference>
<dbReference type="OrthoDB" id="4793383at2"/>